<name>A0A4Q0MHU4_9HYPH</name>
<protein>
    <submittedName>
        <fullName evidence="4">SDR family NAD(P)-dependent oxidoreductase</fullName>
    </submittedName>
</protein>
<dbReference type="RefSeq" id="WP_128777835.1">
    <property type="nucleotide sequence ID" value="NZ_RYFI01000011.1"/>
</dbReference>
<dbReference type="Pfam" id="PF00106">
    <property type="entry name" value="adh_short"/>
    <property type="match status" value="1"/>
</dbReference>
<dbReference type="OrthoDB" id="658698at2"/>
<evidence type="ECO:0000313" key="5">
    <source>
        <dbReference type="Proteomes" id="UP000289708"/>
    </source>
</evidence>
<gene>
    <name evidence="4" type="ORF">EK403_12600</name>
</gene>
<comment type="caution">
    <text evidence="4">The sequence shown here is derived from an EMBL/GenBank/DDBJ whole genome shotgun (WGS) entry which is preliminary data.</text>
</comment>
<dbReference type="EMBL" id="RYFI01000011">
    <property type="protein sequence ID" value="RXF72975.1"/>
    <property type="molecule type" value="Genomic_DNA"/>
</dbReference>
<keyword evidence="5" id="KW-1185">Reference proteome</keyword>
<reference evidence="4 5" key="1">
    <citation type="submission" date="2018-12" db="EMBL/GenBank/DDBJ databases">
        <title>bacterium Hansschlegelia zhihuaiae S113.</title>
        <authorList>
            <person name="He J."/>
        </authorList>
    </citation>
    <scope>NUCLEOTIDE SEQUENCE [LARGE SCALE GENOMIC DNA]</scope>
    <source>
        <strain evidence="4 5">S 113</strain>
    </source>
</reference>
<dbReference type="PRINTS" id="PR00081">
    <property type="entry name" value="GDHRDH"/>
</dbReference>
<dbReference type="PANTHER" id="PTHR42901:SF1">
    <property type="entry name" value="ALCOHOL DEHYDROGENASE"/>
    <property type="match status" value="1"/>
</dbReference>
<proteinExistence type="inferred from homology"/>
<organism evidence="4 5">
    <name type="scientific">Hansschlegelia zhihuaiae</name>
    <dbReference type="NCBI Taxonomy" id="405005"/>
    <lineage>
        <taxon>Bacteria</taxon>
        <taxon>Pseudomonadati</taxon>
        <taxon>Pseudomonadota</taxon>
        <taxon>Alphaproteobacteria</taxon>
        <taxon>Hyphomicrobiales</taxon>
        <taxon>Methylopilaceae</taxon>
        <taxon>Hansschlegelia</taxon>
    </lineage>
</organism>
<dbReference type="InterPro" id="IPR057326">
    <property type="entry name" value="KR_dom"/>
</dbReference>
<sequence length="261" mass="27707">MTIAMLDPSKFVALVTGATAGMGEAIARRFVEAGGRVVATGRRADRLARLAGELGERLHPAELDVRDYAAAEALLASLPEPFRAINVVVANAGLALGLKPAHEADMEDWRRMIDTNVTGLVNTVRATLPGMVERGRGHVIAIGSIAGDYPYAGGNVYGGTKAFAKQFCLALRSDLVGTSVRVTNIEPGMTETEFSLVRFKGDEARAASVYEGAEVMSGADVAEMAFWCASLPEHVSVARLQATPTDQAFARPEMMRRKAGG</sequence>
<feature type="domain" description="Ketoreductase" evidence="3">
    <location>
        <begin position="11"/>
        <end position="188"/>
    </location>
</feature>
<dbReference type="Gene3D" id="3.40.50.720">
    <property type="entry name" value="NAD(P)-binding Rossmann-like Domain"/>
    <property type="match status" value="1"/>
</dbReference>
<keyword evidence="2" id="KW-0560">Oxidoreductase</keyword>
<dbReference type="PROSITE" id="PS00061">
    <property type="entry name" value="ADH_SHORT"/>
    <property type="match status" value="1"/>
</dbReference>
<dbReference type="InterPro" id="IPR036291">
    <property type="entry name" value="NAD(P)-bd_dom_sf"/>
</dbReference>
<dbReference type="PANTHER" id="PTHR42901">
    <property type="entry name" value="ALCOHOL DEHYDROGENASE"/>
    <property type="match status" value="1"/>
</dbReference>
<accession>A0A4Q0MHU4</accession>
<dbReference type="InterPro" id="IPR020904">
    <property type="entry name" value="Sc_DH/Rdtase_CS"/>
</dbReference>
<dbReference type="AlphaFoldDB" id="A0A4Q0MHU4"/>
<evidence type="ECO:0000256" key="2">
    <source>
        <dbReference type="ARBA" id="ARBA00023002"/>
    </source>
</evidence>
<evidence type="ECO:0000256" key="1">
    <source>
        <dbReference type="ARBA" id="ARBA00006484"/>
    </source>
</evidence>
<dbReference type="GO" id="GO:0016616">
    <property type="term" value="F:oxidoreductase activity, acting on the CH-OH group of donors, NAD or NADP as acceptor"/>
    <property type="evidence" value="ECO:0007669"/>
    <property type="project" value="UniProtKB-ARBA"/>
</dbReference>
<dbReference type="InterPro" id="IPR002347">
    <property type="entry name" value="SDR_fam"/>
</dbReference>
<dbReference type="FunFam" id="3.40.50.720:FF:000047">
    <property type="entry name" value="NADP-dependent L-serine/L-allo-threonine dehydrogenase"/>
    <property type="match status" value="1"/>
</dbReference>
<comment type="similarity">
    <text evidence="1">Belongs to the short-chain dehydrogenases/reductases (SDR) family.</text>
</comment>
<evidence type="ECO:0000313" key="4">
    <source>
        <dbReference type="EMBL" id="RXF72975.1"/>
    </source>
</evidence>
<dbReference type="Proteomes" id="UP000289708">
    <property type="component" value="Unassembled WGS sequence"/>
</dbReference>
<dbReference type="SMART" id="SM00822">
    <property type="entry name" value="PKS_KR"/>
    <property type="match status" value="1"/>
</dbReference>
<dbReference type="SUPFAM" id="SSF51735">
    <property type="entry name" value="NAD(P)-binding Rossmann-fold domains"/>
    <property type="match status" value="1"/>
</dbReference>
<evidence type="ECO:0000259" key="3">
    <source>
        <dbReference type="SMART" id="SM00822"/>
    </source>
</evidence>